<evidence type="ECO:0000313" key="2">
    <source>
        <dbReference type="Proteomes" id="UP000887563"/>
    </source>
</evidence>
<feature type="region of interest" description="Disordered" evidence="1">
    <location>
        <begin position="1"/>
        <end position="20"/>
    </location>
</feature>
<feature type="compositionally biased region" description="Low complexity" evidence="1">
    <location>
        <begin position="10"/>
        <end position="20"/>
    </location>
</feature>
<evidence type="ECO:0000256" key="1">
    <source>
        <dbReference type="SAM" id="MobiDB-lite"/>
    </source>
</evidence>
<sequence>MPRPKESKSHSLSATSFSSLSSPSFTYFPYQHSESNNNNDHIPPPILLPSKFNKNNFLSSSNSTTTHIPSIVFDRHSAEALVGSVDNFGNANNRDTGSGTTVDIVDRAPFYVGAGGRLPIGEPKMSSLEKLIRYPCKSSNIINTCQGSCRLDSRNRELWFFCPQDT</sequence>
<proteinExistence type="predicted"/>
<dbReference type="WBParaSite" id="Minc3s00092g04315">
    <property type="protein sequence ID" value="Minc3s00092g04315"/>
    <property type="gene ID" value="Minc3s00092g04315"/>
</dbReference>
<keyword evidence="2" id="KW-1185">Reference proteome</keyword>
<reference evidence="3" key="1">
    <citation type="submission" date="2022-11" db="UniProtKB">
        <authorList>
            <consortium name="WormBaseParasite"/>
        </authorList>
    </citation>
    <scope>IDENTIFICATION</scope>
</reference>
<name>A0A914KS39_MELIC</name>
<dbReference type="Proteomes" id="UP000887563">
    <property type="component" value="Unplaced"/>
</dbReference>
<organism evidence="2 3">
    <name type="scientific">Meloidogyne incognita</name>
    <name type="common">Southern root-knot nematode worm</name>
    <name type="synonym">Oxyuris incognita</name>
    <dbReference type="NCBI Taxonomy" id="6306"/>
    <lineage>
        <taxon>Eukaryota</taxon>
        <taxon>Metazoa</taxon>
        <taxon>Ecdysozoa</taxon>
        <taxon>Nematoda</taxon>
        <taxon>Chromadorea</taxon>
        <taxon>Rhabditida</taxon>
        <taxon>Tylenchina</taxon>
        <taxon>Tylenchomorpha</taxon>
        <taxon>Tylenchoidea</taxon>
        <taxon>Meloidogynidae</taxon>
        <taxon>Meloidogyninae</taxon>
        <taxon>Meloidogyne</taxon>
        <taxon>Meloidogyne incognita group</taxon>
    </lineage>
</organism>
<accession>A0A914KS39</accession>
<evidence type="ECO:0000313" key="3">
    <source>
        <dbReference type="WBParaSite" id="Minc3s00092g04315"/>
    </source>
</evidence>
<protein>
    <submittedName>
        <fullName evidence="3">Uncharacterized protein</fullName>
    </submittedName>
</protein>
<dbReference type="AlphaFoldDB" id="A0A914KS39"/>